<keyword evidence="8" id="KW-0547">Nucleotide-binding</keyword>
<dbReference type="InterPro" id="IPR008141">
    <property type="entry name" value="Ala_DH"/>
</dbReference>
<accession>A0A1Y1RY73</accession>
<feature type="binding site" evidence="8">
    <location>
        <position position="197"/>
    </location>
    <ligand>
        <name>NAD(+)</name>
        <dbReference type="ChEBI" id="CHEBI:57540"/>
    </ligand>
</feature>
<dbReference type="GO" id="GO:0005886">
    <property type="term" value="C:plasma membrane"/>
    <property type="evidence" value="ECO:0007669"/>
    <property type="project" value="TreeGrafter"/>
</dbReference>
<evidence type="ECO:0000259" key="9">
    <source>
        <dbReference type="SMART" id="SM01002"/>
    </source>
</evidence>
<dbReference type="NCBIfam" id="TIGR00518">
    <property type="entry name" value="alaDH"/>
    <property type="match status" value="1"/>
</dbReference>
<evidence type="ECO:0000256" key="6">
    <source>
        <dbReference type="PIRSR" id="PIRSR000183-1"/>
    </source>
</evidence>
<proteinExistence type="inferred from homology"/>
<dbReference type="PANTHER" id="PTHR42795">
    <property type="entry name" value="ALANINE DEHYDROGENASE"/>
    <property type="match status" value="1"/>
</dbReference>
<feature type="active site" description="Proton donor/acceptor" evidence="6">
    <location>
        <position position="269"/>
    </location>
</feature>
<feature type="binding site" evidence="8">
    <location>
        <position position="278"/>
    </location>
    <ligand>
        <name>NAD(+)</name>
        <dbReference type="ChEBI" id="CHEBI:57540"/>
    </ligand>
</feature>
<feature type="binding site" evidence="8">
    <location>
        <begin position="266"/>
        <end position="269"/>
    </location>
    <ligand>
        <name>NAD(+)</name>
        <dbReference type="ChEBI" id="CHEBI:57540"/>
    </ligand>
</feature>
<feature type="binding site" evidence="8">
    <location>
        <position position="202"/>
    </location>
    <ligand>
        <name>NAD(+)</name>
        <dbReference type="ChEBI" id="CHEBI:57540"/>
    </ligand>
</feature>
<feature type="binding site" evidence="8">
    <location>
        <begin position="238"/>
        <end position="239"/>
    </location>
    <ligand>
        <name>NAD(+)</name>
        <dbReference type="ChEBI" id="CHEBI:57540"/>
    </ligand>
</feature>
<evidence type="ECO:0000256" key="5">
    <source>
        <dbReference type="PIRNR" id="PIRNR000183"/>
    </source>
</evidence>
<evidence type="ECO:0000256" key="4">
    <source>
        <dbReference type="ARBA" id="ARBA00023027"/>
    </source>
</evidence>
<dbReference type="GO" id="GO:0042853">
    <property type="term" value="P:L-alanine catabolic process"/>
    <property type="evidence" value="ECO:0007669"/>
    <property type="project" value="InterPro"/>
</dbReference>
<feature type="binding site" evidence="8">
    <location>
        <begin position="297"/>
        <end position="300"/>
    </location>
    <ligand>
        <name>NAD(+)</name>
        <dbReference type="ChEBI" id="CHEBI:57540"/>
    </ligand>
</feature>
<evidence type="ECO:0000259" key="10">
    <source>
        <dbReference type="SMART" id="SM01003"/>
    </source>
</evidence>
<dbReference type="EMBL" id="MWQY01000009">
    <property type="protein sequence ID" value="ORC35407.1"/>
    <property type="molecule type" value="Genomic_DNA"/>
</dbReference>
<dbReference type="OrthoDB" id="9804592at2"/>
<dbReference type="STRING" id="1963862.B4O97_09555"/>
<gene>
    <name evidence="11" type="ORF">B4O97_09555</name>
</gene>
<evidence type="ECO:0000256" key="3">
    <source>
        <dbReference type="ARBA" id="ARBA00023002"/>
    </source>
</evidence>
<feature type="binding site" evidence="8">
    <location>
        <position position="219"/>
    </location>
    <ligand>
        <name>NAD(+)</name>
        <dbReference type="ChEBI" id="CHEBI:57540"/>
    </ligand>
</feature>
<dbReference type="Pfam" id="PF05222">
    <property type="entry name" value="AlaDh_PNT_N"/>
    <property type="match status" value="1"/>
</dbReference>
<feature type="binding site" evidence="8">
    <location>
        <position position="133"/>
    </location>
    <ligand>
        <name>NAD(+)</name>
        <dbReference type="ChEBI" id="CHEBI:57540"/>
    </ligand>
</feature>
<feature type="domain" description="Alanine dehydrogenase/pyridine nucleotide transhydrogenase NAD(H)-binding" evidence="9">
    <location>
        <begin position="148"/>
        <end position="296"/>
    </location>
</feature>
<dbReference type="RefSeq" id="WP_083050366.1">
    <property type="nucleotide sequence ID" value="NZ_CAXXQO010000003.1"/>
</dbReference>
<dbReference type="CDD" id="cd05305">
    <property type="entry name" value="L-AlaDH"/>
    <property type="match status" value="1"/>
</dbReference>
<dbReference type="InterPro" id="IPR007698">
    <property type="entry name" value="AlaDH/PNT_NAD(H)-bd"/>
</dbReference>
<dbReference type="InterPro" id="IPR036291">
    <property type="entry name" value="NAD(P)-bd_dom_sf"/>
</dbReference>
<dbReference type="Proteomes" id="UP000192343">
    <property type="component" value="Unassembled WGS sequence"/>
</dbReference>
<feature type="binding site" evidence="7">
    <location>
        <position position="74"/>
    </location>
    <ligand>
        <name>substrate</name>
    </ligand>
</feature>
<evidence type="ECO:0000256" key="2">
    <source>
        <dbReference type="ARBA" id="ARBA00012897"/>
    </source>
</evidence>
<dbReference type="Gene3D" id="3.40.50.720">
    <property type="entry name" value="NAD(P)-binding Rossmann-like Domain"/>
    <property type="match status" value="2"/>
</dbReference>
<dbReference type="PROSITE" id="PS00837">
    <property type="entry name" value="ALADH_PNT_2"/>
    <property type="match status" value="1"/>
</dbReference>
<dbReference type="FunFam" id="3.40.50.720:FF:000049">
    <property type="entry name" value="Alanine dehydrogenase"/>
    <property type="match status" value="1"/>
</dbReference>
<dbReference type="InterPro" id="IPR008143">
    <property type="entry name" value="Ala_DH/PNT_CS2"/>
</dbReference>
<comment type="similarity">
    <text evidence="1 5">Belongs to the AlaDH/PNT family.</text>
</comment>
<organism evidence="11 12">
    <name type="scientific">Marispirochaeta aestuarii</name>
    <dbReference type="NCBI Taxonomy" id="1963862"/>
    <lineage>
        <taxon>Bacteria</taxon>
        <taxon>Pseudomonadati</taxon>
        <taxon>Spirochaetota</taxon>
        <taxon>Spirochaetia</taxon>
        <taxon>Spirochaetales</taxon>
        <taxon>Spirochaetaceae</taxon>
        <taxon>Marispirochaeta</taxon>
    </lineage>
</organism>
<dbReference type="GO" id="GO:0000166">
    <property type="term" value="F:nucleotide binding"/>
    <property type="evidence" value="ECO:0007669"/>
    <property type="project" value="UniProtKB-KW"/>
</dbReference>
<evidence type="ECO:0000256" key="8">
    <source>
        <dbReference type="PIRSR" id="PIRSR000183-3"/>
    </source>
</evidence>
<dbReference type="PIRSF" id="PIRSF000183">
    <property type="entry name" value="Alanine_dh"/>
    <property type="match status" value="1"/>
</dbReference>
<dbReference type="SUPFAM" id="SSF51735">
    <property type="entry name" value="NAD(P)-binding Rossmann-fold domains"/>
    <property type="match status" value="1"/>
</dbReference>
<comment type="catalytic activity">
    <reaction evidence="5">
        <text>L-alanine + NAD(+) + H2O = pyruvate + NH4(+) + NADH + H(+)</text>
        <dbReference type="Rhea" id="RHEA:18405"/>
        <dbReference type="ChEBI" id="CHEBI:15361"/>
        <dbReference type="ChEBI" id="CHEBI:15377"/>
        <dbReference type="ChEBI" id="CHEBI:15378"/>
        <dbReference type="ChEBI" id="CHEBI:28938"/>
        <dbReference type="ChEBI" id="CHEBI:57540"/>
        <dbReference type="ChEBI" id="CHEBI:57945"/>
        <dbReference type="ChEBI" id="CHEBI:57972"/>
        <dbReference type="EC" id="1.4.1.1"/>
    </reaction>
</comment>
<evidence type="ECO:0000256" key="1">
    <source>
        <dbReference type="ARBA" id="ARBA00005689"/>
    </source>
</evidence>
<evidence type="ECO:0000313" key="11">
    <source>
        <dbReference type="EMBL" id="ORC35407.1"/>
    </source>
</evidence>
<dbReference type="GO" id="GO:0000286">
    <property type="term" value="F:alanine dehydrogenase activity"/>
    <property type="evidence" value="ECO:0007669"/>
    <property type="project" value="UniProtKB-UniRule"/>
</dbReference>
<comment type="caution">
    <text evidence="11">The sequence shown here is derived from an EMBL/GenBank/DDBJ whole genome shotgun (WGS) entry which is preliminary data.</text>
</comment>
<keyword evidence="4 5" id="KW-0520">NAD</keyword>
<keyword evidence="12" id="KW-1185">Reference proteome</keyword>
<feature type="binding site" evidence="7">
    <location>
        <position position="15"/>
    </location>
    <ligand>
        <name>substrate</name>
    </ligand>
</feature>
<dbReference type="InterPro" id="IPR007886">
    <property type="entry name" value="AlaDH/PNT_N"/>
</dbReference>
<protein>
    <recommendedName>
        <fullName evidence="2 5">Alanine dehydrogenase</fullName>
        <ecNumber evidence="2 5">1.4.1.1</ecNumber>
    </recommendedName>
</protein>
<sequence length="369" mass="39827">MILGCPKEIKKQEYRVGLTPHCVSAYSRRGHKVLVQKGAGEGSGFEDQEYAEAGARLVETAAEAWAADMVVKVKEPLPEEYRFFRRDLILYTYLHLAAAEELTREMLETKVKGIAYETIQTDDGHLPCLTPMSEIAGRLSVQEGAKYLEKTFGGRGVLLGGVPGVERGKVAILGGGVVGMNACKIAVGMGAEVTILDISTARLAYMDDIFQTQITTLVSSERNIEKIARESDVIIGAVLIPGAKAPRLIRREHLKLMKKGAVLVDVAVDQGGCFETTRATYHDDPVYLVDNVIHYCVANMPGAVARTSTLALTNATLNHGLLLADRGVEAACAESAPLRRGLNTLDGRCTHRGVAEAFGIAYTDPATLL</sequence>
<evidence type="ECO:0000313" key="12">
    <source>
        <dbReference type="Proteomes" id="UP000192343"/>
    </source>
</evidence>
<dbReference type="AlphaFoldDB" id="A0A1Y1RY73"/>
<dbReference type="SUPFAM" id="SSF52283">
    <property type="entry name" value="Formate/glycerate dehydrogenase catalytic domain-like"/>
    <property type="match status" value="1"/>
</dbReference>
<feature type="active site" description="Proton donor/acceptor" evidence="6">
    <location>
        <position position="95"/>
    </location>
</feature>
<dbReference type="SMART" id="SM01003">
    <property type="entry name" value="AlaDh_PNT_N"/>
    <property type="match status" value="1"/>
</dbReference>
<feature type="domain" description="Alanine dehydrogenase/pyridine nucleotide transhydrogenase N-terminal" evidence="10">
    <location>
        <begin position="4"/>
        <end position="136"/>
    </location>
</feature>
<keyword evidence="3 5" id="KW-0560">Oxidoreductase</keyword>
<evidence type="ECO:0000256" key="7">
    <source>
        <dbReference type="PIRSR" id="PIRSR000183-2"/>
    </source>
</evidence>
<dbReference type="SMART" id="SM01002">
    <property type="entry name" value="AlaDh_PNT_C"/>
    <property type="match status" value="1"/>
</dbReference>
<dbReference type="EC" id="1.4.1.1" evidence="2 5"/>
<reference evidence="11 12" key="1">
    <citation type="submission" date="2017-03" db="EMBL/GenBank/DDBJ databases">
        <title>Draft Genome sequence of Marispirochaeta sp. strain JC444.</title>
        <authorList>
            <person name="Shivani Y."/>
            <person name="Subhash Y."/>
            <person name="Sasikala C."/>
            <person name="Ramana C."/>
        </authorList>
    </citation>
    <scope>NUCLEOTIDE SEQUENCE [LARGE SCALE GENOMIC DNA]</scope>
    <source>
        <strain evidence="11 12">JC444</strain>
    </source>
</reference>
<dbReference type="PANTHER" id="PTHR42795:SF1">
    <property type="entry name" value="ALANINE DEHYDROGENASE"/>
    <property type="match status" value="1"/>
</dbReference>
<name>A0A1Y1RY73_9SPIO</name>
<dbReference type="Pfam" id="PF01262">
    <property type="entry name" value="AlaDh_PNT_C"/>
    <property type="match status" value="1"/>
</dbReference>